<dbReference type="STRING" id="1314783.A0A165U7T2"/>
<dbReference type="EMBL" id="KV429033">
    <property type="protein sequence ID" value="KZT74522.1"/>
    <property type="molecule type" value="Genomic_DNA"/>
</dbReference>
<dbReference type="InterPro" id="IPR019832">
    <property type="entry name" value="Mn/Fe_SOD_C"/>
</dbReference>
<dbReference type="PANTHER" id="PTHR43595">
    <property type="entry name" value="37S RIBOSOMAL PROTEIN S26, MITOCHONDRIAL"/>
    <property type="match status" value="1"/>
</dbReference>
<feature type="region of interest" description="Disordered" evidence="2">
    <location>
        <begin position="212"/>
        <end position="256"/>
    </location>
</feature>
<dbReference type="GO" id="GO:0046872">
    <property type="term" value="F:metal ion binding"/>
    <property type="evidence" value="ECO:0007669"/>
    <property type="project" value="InterPro"/>
</dbReference>
<dbReference type="Gene3D" id="3.55.40.20">
    <property type="entry name" value="Iron/manganese superoxide dismutase, C-terminal domain"/>
    <property type="match status" value="2"/>
</dbReference>
<evidence type="ECO:0000313" key="5">
    <source>
        <dbReference type="Proteomes" id="UP000076727"/>
    </source>
</evidence>
<feature type="compositionally biased region" description="Low complexity" evidence="2">
    <location>
        <begin position="228"/>
        <end position="250"/>
    </location>
</feature>
<dbReference type="SUPFAM" id="SSF54719">
    <property type="entry name" value="Fe,Mn superoxide dismutase (SOD), C-terminal domain"/>
    <property type="match status" value="1"/>
</dbReference>
<keyword evidence="5" id="KW-1185">Reference proteome</keyword>
<dbReference type="GO" id="GO:0004784">
    <property type="term" value="F:superoxide dismutase activity"/>
    <property type="evidence" value="ECO:0007669"/>
    <property type="project" value="InterPro"/>
</dbReference>
<accession>A0A165U7T2</accession>
<name>A0A165U7T2_9APHY</name>
<feature type="domain" description="Manganese/iron superoxide dismutase C-terminal" evidence="3">
    <location>
        <begin position="139"/>
        <end position="188"/>
    </location>
</feature>
<dbReference type="GO" id="GO:0005737">
    <property type="term" value="C:cytoplasm"/>
    <property type="evidence" value="ECO:0007669"/>
    <property type="project" value="TreeGrafter"/>
</dbReference>
<proteinExistence type="predicted"/>
<comment type="function">
    <text evidence="1">Component of the mitochondrial ribosome (mitoribosome), a dedicated translation machinery responsible for the synthesis of mitochondrial genome-encoded proteins, including at least some of the essential transmembrane subunits of the mitochondrial respiratory chain. The mitoribosomes are attached to the mitochondrial inner membrane and translation products are cotranslationally integrated into the membrane.</text>
</comment>
<evidence type="ECO:0000256" key="1">
    <source>
        <dbReference type="ARBA" id="ARBA00037226"/>
    </source>
</evidence>
<dbReference type="InterPro" id="IPR036314">
    <property type="entry name" value="SOD_C_sf"/>
</dbReference>
<dbReference type="SUPFAM" id="SSF46609">
    <property type="entry name" value="Fe,Mn superoxide dismutase (SOD), N-terminal domain"/>
    <property type="match status" value="1"/>
</dbReference>
<evidence type="ECO:0000313" key="4">
    <source>
        <dbReference type="EMBL" id="KZT74522.1"/>
    </source>
</evidence>
<organism evidence="4 5">
    <name type="scientific">Daedalea quercina L-15889</name>
    <dbReference type="NCBI Taxonomy" id="1314783"/>
    <lineage>
        <taxon>Eukaryota</taxon>
        <taxon>Fungi</taxon>
        <taxon>Dikarya</taxon>
        <taxon>Basidiomycota</taxon>
        <taxon>Agaricomycotina</taxon>
        <taxon>Agaricomycetes</taxon>
        <taxon>Polyporales</taxon>
        <taxon>Fomitopsis</taxon>
    </lineage>
</organism>
<dbReference type="PANTHER" id="PTHR43595:SF2">
    <property type="entry name" value="SMALL RIBOSOMAL SUBUNIT PROTEIN MS42"/>
    <property type="match status" value="1"/>
</dbReference>
<dbReference type="OrthoDB" id="275227at2759"/>
<evidence type="ECO:0000256" key="2">
    <source>
        <dbReference type="SAM" id="MobiDB-lite"/>
    </source>
</evidence>
<dbReference type="InterPro" id="IPR036324">
    <property type="entry name" value="Mn/Fe_SOD_N_sf"/>
</dbReference>
<feature type="domain" description="Manganese/iron superoxide dismutase C-terminal" evidence="3">
    <location>
        <begin position="302"/>
        <end position="349"/>
    </location>
</feature>
<dbReference type="Pfam" id="PF02777">
    <property type="entry name" value="Sod_Fe_C"/>
    <property type="match status" value="2"/>
</dbReference>
<sequence length="367" mass="40034">MVPLGLRLGATSSRGVARLVPACKHGRWVRCRKYHERKGLPYPIDEGLGAFLSPEALKVIAVDYQNGLLERLNDQVRGTVLQDKSVAQTAIEAARDPHKVLEFDYACEALNNSFFLESLKPPTAPEKSNEAAIERKHNGLLSAILNQAGSFEQFKSNFSAAVLGMFSSGWMYCVVDNSGQIGIYPVFGAGTLLIRSGESTVGNDRIVGELIARGRQRSSSPAPAVNAEPSEPSTTSSPVSGMSQPPSSTSPLPPHVRTFSVSAATRSTFSQGPISADNIYNPDSDLVPQTVDVGAESKMQAMKAGEVLNPLFCVSVHEHAWMLGYGVWGKEEYMKRFWTVLDWAEVARRYETFVMGTRRPLDLLDQA</sequence>
<reference evidence="4 5" key="1">
    <citation type="journal article" date="2016" name="Mol. Biol. Evol.">
        <title>Comparative Genomics of Early-Diverging Mushroom-Forming Fungi Provides Insights into the Origins of Lignocellulose Decay Capabilities.</title>
        <authorList>
            <person name="Nagy L.G."/>
            <person name="Riley R."/>
            <person name="Tritt A."/>
            <person name="Adam C."/>
            <person name="Daum C."/>
            <person name="Floudas D."/>
            <person name="Sun H."/>
            <person name="Yadav J.S."/>
            <person name="Pangilinan J."/>
            <person name="Larsson K.H."/>
            <person name="Matsuura K."/>
            <person name="Barry K."/>
            <person name="Labutti K."/>
            <person name="Kuo R."/>
            <person name="Ohm R.A."/>
            <person name="Bhattacharya S.S."/>
            <person name="Shirouzu T."/>
            <person name="Yoshinaga Y."/>
            <person name="Martin F.M."/>
            <person name="Grigoriev I.V."/>
            <person name="Hibbett D.S."/>
        </authorList>
    </citation>
    <scope>NUCLEOTIDE SEQUENCE [LARGE SCALE GENOMIC DNA]</scope>
    <source>
        <strain evidence="4 5">L-15889</strain>
    </source>
</reference>
<gene>
    <name evidence="4" type="ORF">DAEQUDRAFT_660346</name>
</gene>
<dbReference type="AlphaFoldDB" id="A0A165U7T2"/>
<evidence type="ECO:0000259" key="3">
    <source>
        <dbReference type="Pfam" id="PF02777"/>
    </source>
</evidence>
<dbReference type="Proteomes" id="UP000076727">
    <property type="component" value="Unassembled WGS sequence"/>
</dbReference>
<protein>
    <submittedName>
        <fullName evidence="4">Manganese and iron superoxide dismutase</fullName>
    </submittedName>
</protein>